<evidence type="ECO:0000256" key="2">
    <source>
        <dbReference type="ARBA" id="ARBA00022723"/>
    </source>
</evidence>
<evidence type="ECO:0000259" key="7">
    <source>
        <dbReference type="Pfam" id="PF01432"/>
    </source>
</evidence>
<dbReference type="GO" id="GO:0046872">
    <property type="term" value="F:metal ion binding"/>
    <property type="evidence" value="ECO:0007669"/>
    <property type="project" value="UniProtKB-UniRule"/>
</dbReference>
<dbReference type="InterPro" id="IPR001567">
    <property type="entry name" value="Pept_M3A_M3B_dom"/>
</dbReference>
<dbReference type="Pfam" id="PF01432">
    <property type="entry name" value="Peptidase_M3"/>
    <property type="match status" value="1"/>
</dbReference>
<evidence type="ECO:0000313" key="8">
    <source>
        <dbReference type="EMBL" id="PST82269.1"/>
    </source>
</evidence>
<feature type="domain" description="Peptidase M3A/M3B catalytic" evidence="7">
    <location>
        <begin position="174"/>
        <end position="559"/>
    </location>
</feature>
<name>A0A2T3HIK2_9SPHI</name>
<comment type="similarity">
    <text evidence="6">Belongs to the peptidase M3 family.</text>
</comment>
<dbReference type="GO" id="GO:0006508">
    <property type="term" value="P:proteolysis"/>
    <property type="evidence" value="ECO:0007669"/>
    <property type="project" value="UniProtKB-KW"/>
</dbReference>
<dbReference type="Proteomes" id="UP000240912">
    <property type="component" value="Unassembled WGS sequence"/>
</dbReference>
<dbReference type="Gene3D" id="1.10.1370.30">
    <property type="match status" value="1"/>
</dbReference>
<gene>
    <name evidence="8" type="ORF">C7T94_15870</name>
</gene>
<dbReference type="PANTHER" id="PTHR11804">
    <property type="entry name" value="PROTEASE M3 THIMET OLIGOPEPTIDASE-RELATED"/>
    <property type="match status" value="1"/>
</dbReference>
<dbReference type="AlphaFoldDB" id="A0A2T3HIK2"/>
<dbReference type="EMBL" id="PYLS01000006">
    <property type="protein sequence ID" value="PST82269.1"/>
    <property type="molecule type" value="Genomic_DNA"/>
</dbReference>
<dbReference type="RefSeq" id="WP_107216434.1">
    <property type="nucleotide sequence ID" value="NZ_KZ686270.1"/>
</dbReference>
<dbReference type="NCBIfam" id="TIGR02289">
    <property type="entry name" value="M3_not_pepF"/>
    <property type="match status" value="1"/>
</dbReference>
<dbReference type="InterPro" id="IPR045090">
    <property type="entry name" value="Pept_M3A_M3B"/>
</dbReference>
<keyword evidence="9" id="KW-1185">Reference proteome</keyword>
<keyword evidence="4 6" id="KW-0862">Zinc</keyword>
<dbReference type="SUPFAM" id="SSF55486">
    <property type="entry name" value="Metalloproteases ('zincins'), catalytic domain"/>
    <property type="match status" value="1"/>
</dbReference>
<protein>
    <submittedName>
        <fullName evidence="8">M3 family oligoendopeptidase</fullName>
    </submittedName>
</protein>
<dbReference type="OrthoDB" id="9762795at2"/>
<keyword evidence="1 6" id="KW-0645">Protease</keyword>
<evidence type="ECO:0000313" key="9">
    <source>
        <dbReference type="Proteomes" id="UP000240912"/>
    </source>
</evidence>
<evidence type="ECO:0000256" key="3">
    <source>
        <dbReference type="ARBA" id="ARBA00022801"/>
    </source>
</evidence>
<evidence type="ECO:0000256" key="5">
    <source>
        <dbReference type="ARBA" id="ARBA00023049"/>
    </source>
</evidence>
<comment type="cofactor">
    <cofactor evidence="6">
        <name>Zn(2+)</name>
        <dbReference type="ChEBI" id="CHEBI:29105"/>
    </cofactor>
    <text evidence="6">Binds 1 zinc ion.</text>
</comment>
<keyword evidence="3 6" id="KW-0378">Hydrolase</keyword>
<dbReference type="GO" id="GO:0004222">
    <property type="term" value="F:metalloendopeptidase activity"/>
    <property type="evidence" value="ECO:0007669"/>
    <property type="project" value="InterPro"/>
</dbReference>
<keyword evidence="5 6" id="KW-0482">Metalloprotease</keyword>
<evidence type="ECO:0000256" key="1">
    <source>
        <dbReference type="ARBA" id="ARBA00022670"/>
    </source>
</evidence>
<keyword evidence="2 6" id="KW-0479">Metal-binding</keyword>
<dbReference type="CDD" id="cd09606">
    <property type="entry name" value="M3B_PepF"/>
    <property type="match status" value="1"/>
</dbReference>
<dbReference type="GO" id="GO:0006518">
    <property type="term" value="P:peptide metabolic process"/>
    <property type="evidence" value="ECO:0007669"/>
    <property type="project" value="TreeGrafter"/>
</dbReference>
<sequence length="571" mass="66153">MNTLSIHKKPRTWVPADLEIKWENLEPLFNELLERPVDNAEALETWLKNRSELEAVLEEDFAWRYIRMTCDTANEQLVQDFQYFATEIEPKIAPLGNQLNIKFTESPYLQELDQDKYFVYLRGIRKALELYREENIPLFTKLQVTQQKYQSITGAMSVEIRGKEYTLEQAANFLKDQDRELRQLAWETIQQRRMTDKDELNLLFDELVSLRHQVALNAGFENYRDYMFQALGRFDYTPKDCYDFHEAIEKEIVPILQELAGQRSQALGLSPLRPWDMDVSTSGKPALKPFQNGSELIDKSIACFNNIDERLGEKLAAMKANNLFDVESRKGKAPGGYNYPLAETGAPFIFMNAANSFRDLTTMVHEGGHAVHTFLTANLELNDFKHCPSEVAELASMSMELLSMDSWHVYFDKEEDLLRARREQLIDVLKTLPWVAVIDQFQHWIYTNPDHNPADRDEAFKQIYSRFGAAFADWTGLEAAFGNAWQKQLHLFEVPFYYIEYGIAQLGAIAVWKNYKEAPERALEQYLAALSLGYTRPMNEIYETAGIRFDFSAAYVQKLAAFVKEELDKLG</sequence>
<evidence type="ECO:0000256" key="6">
    <source>
        <dbReference type="RuleBase" id="RU003435"/>
    </source>
</evidence>
<evidence type="ECO:0000256" key="4">
    <source>
        <dbReference type="ARBA" id="ARBA00022833"/>
    </source>
</evidence>
<comment type="caution">
    <text evidence="8">The sequence shown here is derived from an EMBL/GenBank/DDBJ whole genome shotgun (WGS) entry which is preliminary data.</text>
</comment>
<proteinExistence type="inferred from homology"/>
<reference evidence="8 9" key="1">
    <citation type="submission" date="2018-03" db="EMBL/GenBank/DDBJ databases">
        <authorList>
            <person name="Keele B.F."/>
        </authorList>
    </citation>
    <scope>NUCLEOTIDE SEQUENCE [LARGE SCALE GENOMIC DNA]</scope>
    <source>
        <strain evidence="8 9">YL28-9</strain>
    </source>
</reference>
<organism evidence="8 9">
    <name type="scientific">Pedobacter yulinensis</name>
    <dbReference type="NCBI Taxonomy" id="2126353"/>
    <lineage>
        <taxon>Bacteria</taxon>
        <taxon>Pseudomonadati</taxon>
        <taxon>Bacteroidota</taxon>
        <taxon>Sphingobacteriia</taxon>
        <taxon>Sphingobacteriales</taxon>
        <taxon>Sphingobacteriaceae</taxon>
        <taxon>Pedobacter</taxon>
    </lineage>
</organism>
<dbReference type="InterPro" id="IPR011976">
    <property type="entry name" value="Pept_M3B_oligopep-rel"/>
</dbReference>
<accession>A0A2T3HIK2</accession>
<dbReference type="PANTHER" id="PTHR11804:SF48">
    <property type="entry name" value="PUTATIVE-RELATED"/>
    <property type="match status" value="1"/>
</dbReference>